<sequence>MSQRARIFVKLKPSATTTRWKIVSKIIDEQNCGNIALGSTQRREKRPSNLLLRCGANPNSAHAQGSTALQIVCKRNEMQLGRRCSSMLARMGIRR</sequence>
<reference evidence="1 2" key="1">
    <citation type="submission" date="2020-02" db="EMBL/GenBank/DDBJ databases">
        <authorList>
            <person name="Ferguson B K."/>
        </authorList>
    </citation>
    <scope>NUCLEOTIDE SEQUENCE [LARGE SCALE GENOMIC DNA]</scope>
</reference>
<keyword evidence="2" id="KW-1185">Reference proteome</keyword>
<accession>A0A6H5IVP1</accession>
<evidence type="ECO:0000313" key="1">
    <source>
        <dbReference type="EMBL" id="CAB0039980.1"/>
    </source>
</evidence>
<name>A0A6H5IVP1_9HYME</name>
<dbReference type="AlphaFoldDB" id="A0A6H5IVP1"/>
<gene>
    <name evidence="1" type="ORF">TBRA_LOCUS11717</name>
</gene>
<dbReference type="Proteomes" id="UP000479190">
    <property type="component" value="Unassembled WGS sequence"/>
</dbReference>
<evidence type="ECO:0000313" key="2">
    <source>
        <dbReference type="Proteomes" id="UP000479190"/>
    </source>
</evidence>
<organism evidence="1 2">
    <name type="scientific">Trichogramma brassicae</name>
    <dbReference type="NCBI Taxonomy" id="86971"/>
    <lineage>
        <taxon>Eukaryota</taxon>
        <taxon>Metazoa</taxon>
        <taxon>Ecdysozoa</taxon>
        <taxon>Arthropoda</taxon>
        <taxon>Hexapoda</taxon>
        <taxon>Insecta</taxon>
        <taxon>Pterygota</taxon>
        <taxon>Neoptera</taxon>
        <taxon>Endopterygota</taxon>
        <taxon>Hymenoptera</taxon>
        <taxon>Apocrita</taxon>
        <taxon>Proctotrupomorpha</taxon>
        <taxon>Chalcidoidea</taxon>
        <taxon>Trichogrammatidae</taxon>
        <taxon>Trichogramma</taxon>
    </lineage>
</organism>
<protein>
    <submittedName>
        <fullName evidence="1">Uncharacterized protein</fullName>
    </submittedName>
</protein>
<dbReference type="EMBL" id="CADCXV010000989">
    <property type="protein sequence ID" value="CAB0039980.1"/>
    <property type="molecule type" value="Genomic_DNA"/>
</dbReference>
<proteinExistence type="predicted"/>